<evidence type="ECO:0000313" key="2">
    <source>
        <dbReference type="EMBL" id="QJA61782.1"/>
    </source>
</evidence>
<reference evidence="1" key="1">
    <citation type="submission" date="2020-03" db="EMBL/GenBank/DDBJ databases">
        <title>The deep terrestrial virosphere.</title>
        <authorList>
            <person name="Holmfeldt K."/>
            <person name="Nilsson E."/>
            <person name="Simone D."/>
            <person name="Lopez-Fernandez M."/>
            <person name="Wu X."/>
            <person name="de Brujin I."/>
            <person name="Lundin D."/>
            <person name="Andersson A."/>
            <person name="Bertilsson S."/>
            <person name="Dopson M."/>
        </authorList>
    </citation>
    <scope>NUCLEOTIDE SEQUENCE</scope>
    <source>
        <strain evidence="2">MM415B00892</strain>
        <strain evidence="1">TM448A02043</strain>
    </source>
</reference>
<gene>
    <name evidence="2" type="ORF">MM415B00892_0008</name>
    <name evidence="1" type="ORF">TM448A02043_0007</name>
</gene>
<organism evidence="1">
    <name type="scientific">viral metagenome</name>
    <dbReference type="NCBI Taxonomy" id="1070528"/>
    <lineage>
        <taxon>unclassified sequences</taxon>
        <taxon>metagenomes</taxon>
        <taxon>organismal metagenomes</taxon>
    </lineage>
</organism>
<sequence length="74" mass="8808">MKLDFGIYHGKELSDPSIPDDYVCWLSERGSYTLPGNRFETTWHVPIVVSINARREMEKRGWKHNGDRWKKDEK</sequence>
<accession>A0A6H1ZUX4</accession>
<dbReference type="EMBL" id="MT141453">
    <property type="protein sequence ID" value="QJA61782.1"/>
    <property type="molecule type" value="Genomic_DNA"/>
</dbReference>
<dbReference type="EMBL" id="MT144249">
    <property type="protein sequence ID" value="QJA51262.1"/>
    <property type="molecule type" value="Genomic_DNA"/>
</dbReference>
<evidence type="ECO:0000313" key="1">
    <source>
        <dbReference type="EMBL" id="QJA51262.1"/>
    </source>
</evidence>
<dbReference type="AlphaFoldDB" id="A0A6H1ZUX4"/>
<protein>
    <submittedName>
        <fullName evidence="1">Uncharacterized protein</fullName>
    </submittedName>
</protein>
<proteinExistence type="predicted"/>
<name>A0A6H1ZUX4_9ZZZZ</name>